<gene>
    <name evidence="1" type="ORF">KIN20_007330</name>
</gene>
<proteinExistence type="predicted"/>
<protein>
    <submittedName>
        <fullName evidence="1">Uncharacterized protein</fullName>
    </submittedName>
</protein>
<dbReference type="Proteomes" id="UP001196413">
    <property type="component" value="Unassembled WGS sequence"/>
</dbReference>
<evidence type="ECO:0000313" key="2">
    <source>
        <dbReference type="Proteomes" id="UP001196413"/>
    </source>
</evidence>
<dbReference type="EMBL" id="JAHQIW010001053">
    <property type="protein sequence ID" value="KAJ1351344.1"/>
    <property type="molecule type" value="Genomic_DNA"/>
</dbReference>
<accession>A0AAD5MVD6</accession>
<reference evidence="1" key="1">
    <citation type="submission" date="2021-06" db="EMBL/GenBank/DDBJ databases">
        <title>Parelaphostrongylus tenuis whole genome reference sequence.</title>
        <authorList>
            <person name="Garwood T.J."/>
            <person name="Larsen P.A."/>
            <person name="Fountain-Jones N.M."/>
            <person name="Garbe J.R."/>
            <person name="Macchietto M.G."/>
            <person name="Kania S.A."/>
            <person name="Gerhold R.W."/>
            <person name="Richards J.E."/>
            <person name="Wolf T.M."/>
        </authorList>
    </citation>
    <scope>NUCLEOTIDE SEQUENCE</scope>
    <source>
        <strain evidence="1">MNPRO001-30</strain>
        <tissue evidence="1">Meninges</tissue>
    </source>
</reference>
<evidence type="ECO:0000313" key="1">
    <source>
        <dbReference type="EMBL" id="KAJ1351344.1"/>
    </source>
</evidence>
<keyword evidence="2" id="KW-1185">Reference proteome</keyword>
<name>A0AAD5MVD6_PARTN</name>
<comment type="caution">
    <text evidence="1">The sequence shown here is derived from an EMBL/GenBank/DDBJ whole genome shotgun (WGS) entry which is preliminary data.</text>
</comment>
<sequence length="66" mass="7375">MFEIEEESVDPLESSEPATSIIADNINRRFPSDIDPNSFNNSLRIDIDGQHSIALPTEVQVCGRFP</sequence>
<organism evidence="1 2">
    <name type="scientific">Parelaphostrongylus tenuis</name>
    <name type="common">Meningeal worm</name>
    <dbReference type="NCBI Taxonomy" id="148309"/>
    <lineage>
        <taxon>Eukaryota</taxon>
        <taxon>Metazoa</taxon>
        <taxon>Ecdysozoa</taxon>
        <taxon>Nematoda</taxon>
        <taxon>Chromadorea</taxon>
        <taxon>Rhabditida</taxon>
        <taxon>Rhabditina</taxon>
        <taxon>Rhabditomorpha</taxon>
        <taxon>Strongyloidea</taxon>
        <taxon>Metastrongylidae</taxon>
        <taxon>Parelaphostrongylus</taxon>
    </lineage>
</organism>
<dbReference type="AlphaFoldDB" id="A0AAD5MVD6"/>